<dbReference type="KEGG" id="manr:MPAN_004190"/>
<gene>
    <name evidence="2" type="ORF">MPAN_004190</name>
</gene>
<protein>
    <submittedName>
        <fullName evidence="2">Putative RNA methyltransferase</fullName>
    </submittedName>
</protein>
<dbReference type="GO" id="GO:0070475">
    <property type="term" value="P:rRNA base methylation"/>
    <property type="evidence" value="ECO:0007669"/>
    <property type="project" value="TreeGrafter"/>
</dbReference>
<keyword evidence="3" id="KW-1185">Reference proteome</keyword>
<dbReference type="PROSITE" id="PS51687">
    <property type="entry name" value="SAM_MT_RNA_M5U"/>
    <property type="match status" value="1"/>
</dbReference>
<dbReference type="InterPro" id="IPR010280">
    <property type="entry name" value="U5_MeTrfase_fam"/>
</dbReference>
<dbReference type="InterPro" id="IPR002792">
    <property type="entry name" value="TRAM_dom"/>
</dbReference>
<evidence type="ECO:0000313" key="3">
    <source>
        <dbReference type="Proteomes" id="UP000620133"/>
    </source>
</evidence>
<keyword evidence="1" id="KW-0949">S-adenosyl-L-methionine</keyword>
<reference evidence="2" key="1">
    <citation type="submission" date="2021-01" db="EMBL/GenBank/DDBJ databases">
        <title>Draft genome sequence of Acholeplasmataceae bacterium strain Mahy22.</title>
        <authorList>
            <person name="Watanabe M."/>
            <person name="Kojima H."/>
            <person name="Fukui M."/>
        </authorList>
    </citation>
    <scope>NUCLEOTIDE SEQUENCE</scope>
    <source>
        <strain evidence="2">Mahy22</strain>
    </source>
</reference>
<dbReference type="Gene3D" id="3.40.50.150">
    <property type="entry name" value="Vaccinia Virus protein VP39"/>
    <property type="match status" value="1"/>
</dbReference>
<proteinExistence type="inferred from homology"/>
<dbReference type="InterPro" id="IPR012340">
    <property type="entry name" value="NA-bd_OB-fold"/>
</dbReference>
<feature type="binding site" evidence="1">
    <location>
        <position position="292"/>
    </location>
    <ligand>
        <name>S-adenosyl-L-methionine</name>
        <dbReference type="ChEBI" id="CHEBI:59789"/>
    </ligand>
</feature>
<feature type="active site" description="Nucleophile" evidence="1">
    <location>
        <position position="383"/>
    </location>
</feature>
<dbReference type="CDD" id="cd02440">
    <property type="entry name" value="AdoMet_MTases"/>
    <property type="match status" value="1"/>
</dbReference>
<feature type="binding site" evidence="1">
    <location>
        <position position="265"/>
    </location>
    <ligand>
        <name>S-adenosyl-L-methionine</name>
        <dbReference type="ChEBI" id="CHEBI:59789"/>
    </ligand>
</feature>
<dbReference type="EMBL" id="AP024412">
    <property type="protein sequence ID" value="BCR35526.1"/>
    <property type="molecule type" value="Genomic_DNA"/>
</dbReference>
<dbReference type="AlphaFoldDB" id="A0A7U9TKY6"/>
<keyword evidence="1 2" id="KW-0489">Methyltransferase</keyword>
<accession>A0A7U9TKY6</accession>
<dbReference type="Gene3D" id="2.40.50.140">
    <property type="entry name" value="Nucleic acid-binding proteins"/>
    <property type="match status" value="1"/>
</dbReference>
<dbReference type="PROSITE" id="PS50926">
    <property type="entry name" value="TRAM"/>
    <property type="match status" value="1"/>
</dbReference>
<dbReference type="Proteomes" id="UP000620133">
    <property type="component" value="Chromosome"/>
</dbReference>
<keyword evidence="1" id="KW-0808">Transferase</keyword>
<dbReference type="SUPFAM" id="SSF50249">
    <property type="entry name" value="Nucleic acid-binding proteins"/>
    <property type="match status" value="1"/>
</dbReference>
<feature type="binding site" evidence="1">
    <location>
        <position position="356"/>
    </location>
    <ligand>
        <name>S-adenosyl-L-methionine</name>
        <dbReference type="ChEBI" id="CHEBI:59789"/>
    </ligand>
</feature>
<dbReference type="GO" id="GO:0070041">
    <property type="term" value="F:rRNA (uridine-C5-)-methyltransferase activity"/>
    <property type="evidence" value="ECO:0007669"/>
    <property type="project" value="TreeGrafter"/>
</dbReference>
<dbReference type="Pfam" id="PF01938">
    <property type="entry name" value="TRAM"/>
    <property type="match status" value="1"/>
</dbReference>
<feature type="binding site" evidence="1">
    <location>
        <position position="313"/>
    </location>
    <ligand>
        <name>S-adenosyl-L-methionine</name>
        <dbReference type="ChEBI" id="CHEBI:59789"/>
    </ligand>
</feature>
<evidence type="ECO:0000256" key="1">
    <source>
        <dbReference type="PROSITE-ProRule" id="PRU01024"/>
    </source>
</evidence>
<name>A0A7U9TKY6_9MOLU</name>
<dbReference type="Gene3D" id="2.40.50.1070">
    <property type="match status" value="1"/>
</dbReference>
<dbReference type="InterPro" id="IPR029063">
    <property type="entry name" value="SAM-dependent_MTases_sf"/>
</dbReference>
<dbReference type="SUPFAM" id="SSF53335">
    <property type="entry name" value="S-adenosyl-L-methionine-dependent methyltransferases"/>
    <property type="match status" value="1"/>
</dbReference>
<dbReference type="NCBIfam" id="TIGR00479">
    <property type="entry name" value="rumA"/>
    <property type="match status" value="1"/>
</dbReference>
<organism evidence="2 3">
    <name type="scientific">Mariniplasma anaerobium</name>
    <dbReference type="NCBI Taxonomy" id="2735436"/>
    <lineage>
        <taxon>Bacteria</taxon>
        <taxon>Bacillati</taxon>
        <taxon>Mycoplasmatota</taxon>
        <taxon>Mollicutes</taxon>
        <taxon>Acholeplasmatales</taxon>
        <taxon>Acholeplasmataceae</taxon>
        <taxon>Mariniplasma</taxon>
    </lineage>
</organism>
<evidence type="ECO:0000313" key="2">
    <source>
        <dbReference type="EMBL" id="BCR35526.1"/>
    </source>
</evidence>
<comment type="similarity">
    <text evidence="1">Belongs to the class I-like SAM-binding methyltransferase superfamily. RNA M5U methyltransferase family.</text>
</comment>
<dbReference type="PANTHER" id="PTHR11061">
    <property type="entry name" value="RNA M5U METHYLTRANSFERASE"/>
    <property type="match status" value="1"/>
</dbReference>
<dbReference type="PANTHER" id="PTHR11061:SF30">
    <property type="entry name" value="TRNA (URACIL(54)-C(5))-METHYLTRANSFERASE"/>
    <property type="match status" value="1"/>
</dbReference>
<sequence length="425" mass="48950">MLTVGSIITEKVIDVDYLGQGVIKHDGYVIFVPKLIDGELAKIKITKVKKNFCQGQVVDILEASPDRNQDVSQLDALNLYHMLPSRQLAWQEKTTVETFKKIADLDISLDETIYDDRYINYRNKSVFHVIEDSVLRLGLYDTTKNNIVDTDDFILSDVVTNKILKFINDAKFKIEKNGLTHVVFRTNLKGEILVTFVSRKDQIRGLTQVVEALQMFSFVVGITFNVNRNHKVILGKESTTLFGENIIRERLNGIDMLINDRAFFQINVPVIEKAYQLIKDDLSNNDVVLDAYSGIGSIGYYIYDRVKKVIMVESNKQNINLAHQIRDQFDVNNIEISYQRAELYQAKESIDKVICDPPRNGLMPEFVDTLLQMKPKKIYYLSCDVKTLSRDVNLLKENYMIESIHPIRMFYHTTSLETLVVLKQN</sequence>
<dbReference type="Pfam" id="PF05958">
    <property type="entry name" value="tRNA_U5-meth_tr"/>
    <property type="match status" value="1"/>
</dbReference>